<gene>
    <name evidence="2" type="ORF">UFOPK2334_00658</name>
</gene>
<dbReference type="EMBL" id="CAEZXA010000044">
    <property type="protein sequence ID" value="CAB4673366.1"/>
    <property type="molecule type" value="Genomic_DNA"/>
</dbReference>
<feature type="compositionally biased region" description="Polar residues" evidence="1">
    <location>
        <begin position="76"/>
        <end position="90"/>
    </location>
</feature>
<evidence type="ECO:0000256" key="1">
    <source>
        <dbReference type="SAM" id="MobiDB-lite"/>
    </source>
</evidence>
<feature type="region of interest" description="Disordered" evidence="1">
    <location>
        <begin position="70"/>
        <end position="93"/>
    </location>
</feature>
<name>A0A6J6MHJ1_9ZZZZ</name>
<sequence>MTPMPRVRDWKISLPNNKSSIWSQKPRSFFMTLRVSSMKPAGRSSFNPPMRSKFGWKRPPVAPSIRFRTYSRSRNAKNTGVTAPSCTPRSPRNKVTFAIRDNSNKMVRMCCARDGASTPINFSAAKIKGTSFANDPSQSMRFTNAVT</sequence>
<organism evidence="2">
    <name type="scientific">freshwater metagenome</name>
    <dbReference type="NCBI Taxonomy" id="449393"/>
    <lineage>
        <taxon>unclassified sequences</taxon>
        <taxon>metagenomes</taxon>
        <taxon>ecological metagenomes</taxon>
    </lineage>
</organism>
<dbReference type="AlphaFoldDB" id="A0A6J6MHJ1"/>
<proteinExistence type="predicted"/>
<reference evidence="2" key="1">
    <citation type="submission" date="2020-05" db="EMBL/GenBank/DDBJ databases">
        <authorList>
            <person name="Chiriac C."/>
            <person name="Salcher M."/>
            <person name="Ghai R."/>
            <person name="Kavagutti S V."/>
        </authorList>
    </citation>
    <scope>NUCLEOTIDE SEQUENCE</scope>
</reference>
<evidence type="ECO:0000313" key="2">
    <source>
        <dbReference type="EMBL" id="CAB4673366.1"/>
    </source>
</evidence>
<protein>
    <submittedName>
        <fullName evidence="2">Unannotated protein</fullName>
    </submittedName>
</protein>
<accession>A0A6J6MHJ1</accession>